<protein>
    <submittedName>
        <fullName evidence="1">Conserved protein</fullName>
    </submittedName>
</protein>
<accession>Q4J8S5</accession>
<dbReference type="EMBL" id="CP000077">
    <property type="protein sequence ID" value="AAY80814.1"/>
    <property type="molecule type" value="Genomic_DNA"/>
</dbReference>
<evidence type="ECO:0000313" key="2">
    <source>
        <dbReference type="Proteomes" id="UP000001018"/>
    </source>
</evidence>
<dbReference type="eggNOG" id="arCOG05986">
    <property type="taxonomic scope" value="Archaea"/>
</dbReference>
<keyword evidence="2" id="KW-1185">Reference proteome</keyword>
<dbReference type="STRING" id="330779.Saci_1493"/>
<evidence type="ECO:0000313" key="1">
    <source>
        <dbReference type="EMBL" id="AAY80814.1"/>
    </source>
</evidence>
<organism evidence="1 2">
    <name type="scientific">Sulfolobus acidocaldarius (strain ATCC 33909 / DSM 639 / JCM 8929 / NBRC 15157 / NCIMB 11770)</name>
    <dbReference type="NCBI Taxonomy" id="330779"/>
    <lineage>
        <taxon>Archaea</taxon>
        <taxon>Thermoproteota</taxon>
        <taxon>Thermoprotei</taxon>
        <taxon>Sulfolobales</taxon>
        <taxon>Sulfolobaceae</taxon>
        <taxon>Sulfolobus</taxon>
    </lineage>
</organism>
<proteinExistence type="predicted"/>
<dbReference type="AlphaFoldDB" id="Q4J8S5"/>
<name>Q4J8S5_SULAC</name>
<dbReference type="NCBIfam" id="NF046072">
    <property type="entry name" value="UpsX"/>
    <property type="match status" value="1"/>
</dbReference>
<dbReference type="GeneID" id="3474687"/>
<sequence>MIVSIESKEDLIFPDSCIVWITKINDKLLVNSDAILSPQIEIYPDIRLNGKWVVYDGYKVTEIDENGNKKILKNSIEDKVVRYVYAEDGLIPIYKSFLGFTFGNEKFDEYKSKYGFIMLLNGKRARVILPYGQFVDVEHPKFYKIFRDHVDLIYDNETLIIYRDGRRERYKGEKYLIALTSVGRVFLSPNGRILLDSSAYDLMGICTEDMEFIGETRNGIIISCGNKLKSFYRGGWSYIGSFSYLPVIDADYNHISINDGNVVNVYELDSDKSSKLFNVRALKFKDGKIILISKSGTVFKLSFSKDTDFLKIINDKNSAELPYIIRIDKKIASDFSLSKNLIDVEKVADGDGFVLKLEPFKLSNETEGSITFKEEIFEYQFPLKVFSDLPDIEVESGHIIMAKNGHLKTDPSSNAILKLKMRFKIPSLLRKSILIDVGNKKTKVDLDRSVGELDLSIPFFKLSLDEEVVKISVLRDNRVELKKEFIVKTNLKMMSKNSKKTSYAVIQDMSKRTYKVYNDDLFSWEEFSEEPNIYENIYYAKVGDKLQIEDKIIEVKDGLNQVKVERPNYSRTYFIYGVSNPLRDLKVTLKESDVIFDLVKDEDSVVTVIYGTNYVTTKNNKIKFSIDPAYNTIIIRSYKEGIRFETSYMLVDFFRNCMLKAVVNAKYLAQQLFLE</sequence>
<dbReference type="RefSeq" id="WP_011278316.1">
    <property type="nucleotide sequence ID" value="NC_007181.1"/>
</dbReference>
<dbReference type="HOGENOM" id="CLU_424309_0_0_2"/>
<dbReference type="Proteomes" id="UP000001018">
    <property type="component" value="Chromosome"/>
</dbReference>
<dbReference type="PATRIC" id="fig|330779.12.peg.1438"/>
<dbReference type="KEGG" id="sai:Saci_1493"/>
<gene>
    <name evidence="1" type="ordered locus">Saci_1493</name>
</gene>
<reference evidence="1 2" key="1">
    <citation type="journal article" date="2005" name="J. Bacteriol.">
        <title>The genome of Sulfolobus acidocaldarius, a model organism of the Crenarchaeota.</title>
        <authorList>
            <person name="Chen L."/>
            <person name="Brugger K."/>
            <person name="Skovgaard M."/>
            <person name="Redder P."/>
            <person name="She Q."/>
            <person name="Torarinsson E."/>
            <person name="Greve B."/>
            <person name="Awayez M."/>
            <person name="Zibat A."/>
            <person name="Klenk H.-P."/>
            <person name="Garrett R.A."/>
        </authorList>
    </citation>
    <scope>NUCLEOTIDE SEQUENCE [LARGE SCALE GENOMIC DNA]</scope>
    <source>
        <strain evidence="2">ATCC 33909 / DSM 639 / JCM 8929 / NBRC 15157 / NCIMB 11770</strain>
    </source>
</reference>